<name>A0A0G1EPI4_UNCKA</name>
<sequence>MNWKSVVSGIGYRVESKKEDSNIPWTKIILVVSVLATVIGALAATKTLVTVNKNIAAAEEEARPANVSVIKIVTPDCQDCFSVDLAVDAFKRQNVKVEEEKTLVFGSPEADASVKQLSIKRIPTYIVSGEVNKSNLEGFVKNNGEITNDTFVFTKVTPVFIDTESKQEIGKVIATILTDPSCTQCVDPKLTLEGFKKSGVKIIDEREVVWNSFDGRKIIDQFKITKLPTFILSPEIDFYDNVKAGWSNIGTIEQDRTYVARNLFFPYRDLEENRILGLVDLVYLIDSSCGDCYKVNVVQKPILEQGYGVRLRSERTVDVLSAEGQSLTNRYEITKLPTILMSPDVDVYTNLQNVWKSVGTIEQDGWYIFREMQQLGGAVYKDLTTGQTVGNIPPSSGPGESQ</sequence>
<evidence type="ECO:0000313" key="3">
    <source>
        <dbReference type="Proteomes" id="UP000033910"/>
    </source>
</evidence>
<dbReference type="AlphaFoldDB" id="A0A0G1EPI4"/>
<evidence type="ECO:0000256" key="1">
    <source>
        <dbReference type="SAM" id="Phobius"/>
    </source>
</evidence>
<feature type="transmembrane region" description="Helical" evidence="1">
    <location>
        <begin position="25"/>
        <end position="44"/>
    </location>
</feature>
<protein>
    <recommendedName>
        <fullName evidence="4">Thioredoxin-like fold domain-containing protein</fullName>
    </recommendedName>
</protein>
<accession>A0A0G1EPI4</accession>
<reference evidence="2 3" key="1">
    <citation type="journal article" date="2015" name="Nature">
        <title>rRNA introns, odd ribosomes, and small enigmatic genomes across a large radiation of phyla.</title>
        <authorList>
            <person name="Brown C.T."/>
            <person name="Hug L.A."/>
            <person name="Thomas B.C."/>
            <person name="Sharon I."/>
            <person name="Castelle C.J."/>
            <person name="Singh A."/>
            <person name="Wilkins M.J."/>
            <person name="Williams K.H."/>
            <person name="Banfield J.F."/>
        </authorList>
    </citation>
    <scope>NUCLEOTIDE SEQUENCE [LARGE SCALE GENOMIC DNA]</scope>
</reference>
<comment type="caution">
    <text evidence="2">The sequence shown here is derived from an EMBL/GenBank/DDBJ whole genome shotgun (WGS) entry which is preliminary data.</text>
</comment>
<organism evidence="2 3">
    <name type="scientific">candidate division WWE3 bacterium GW2011_GWB2_43_22</name>
    <dbReference type="NCBI Taxonomy" id="1619118"/>
    <lineage>
        <taxon>Bacteria</taxon>
        <taxon>Katanobacteria</taxon>
    </lineage>
</organism>
<keyword evidence="1" id="KW-1133">Transmembrane helix</keyword>
<evidence type="ECO:0008006" key="4">
    <source>
        <dbReference type="Google" id="ProtNLM"/>
    </source>
</evidence>
<keyword evidence="1" id="KW-0472">Membrane</keyword>
<dbReference type="Gene3D" id="3.40.30.10">
    <property type="entry name" value="Glutaredoxin"/>
    <property type="match status" value="1"/>
</dbReference>
<dbReference type="EMBL" id="LCGF01000011">
    <property type="protein sequence ID" value="KKT11693.1"/>
    <property type="molecule type" value="Genomic_DNA"/>
</dbReference>
<gene>
    <name evidence="2" type="ORF">UV89_C0011G0015</name>
</gene>
<keyword evidence="1" id="KW-0812">Transmembrane</keyword>
<proteinExistence type="predicted"/>
<evidence type="ECO:0000313" key="2">
    <source>
        <dbReference type="EMBL" id="KKT11693.1"/>
    </source>
</evidence>
<dbReference type="Proteomes" id="UP000033910">
    <property type="component" value="Unassembled WGS sequence"/>
</dbReference>